<keyword evidence="2" id="KW-0830">Ubiquinone</keyword>
<evidence type="ECO:0000259" key="1">
    <source>
        <dbReference type="Pfam" id="PF01494"/>
    </source>
</evidence>
<gene>
    <name evidence="2" type="ORF">CK623_02145</name>
</gene>
<name>A0A2A2AU56_9BURK</name>
<organism evidence="2 3">
    <name type="scientific">Vandammella animalimorsus</name>
    <dbReference type="NCBI Taxonomy" id="2029117"/>
    <lineage>
        <taxon>Bacteria</taxon>
        <taxon>Pseudomonadati</taxon>
        <taxon>Pseudomonadota</taxon>
        <taxon>Betaproteobacteria</taxon>
        <taxon>Burkholderiales</taxon>
        <taxon>Comamonadaceae</taxon>
        <taxon>Vandammella</taxon>
    </lineage>
</organism>
<proteinExistence type="predicted"/>
<dbReference type="Pfam" id="PF01494">
    <property type="entry name" value="FAD_binding_3"/>
    <property type="match status" value="1"/>
</dbReference>
<dbReference type="PRINTS" id="PR00420">
    <property type="entry name" value="RNGMNOXGNASE"/>
</dbReference>
<feature type="domain" description="FAD-binding" evidence="1">
    <location>
        <begin position="301"/>
        <end position="356"/>
    </location>
</feature>
<dbReference type="SUPFAM" id="SSF51905">
    <property type="entry name" value="FAD/NAD(P)-binding domain"/>
    <property type="match status" value="1"/>
</dbReference>
<evidence type="ECO:0000313" key="3">
    <source>
        <dbReference type="Proteomes" id="UP000218644"/>
    </source>
</evidence>
<dbReference type="PANTHER" id="PTHR43876">
    <property type="entry name" value="UBIQUINONE BIOSYNTHESIS MONOOXYGENASE COQ6, MITOCHONDRIAL"/>
    <property type="match status" value="1"/>
</dbReference>
<dbReference type="InterPro" id="IPR002938">
    <property type="entry name" value="FAD-bd"/>
</dbReference>
<dbReference type="AlphaFoldDB" id="A0A2A2AU56"/>
<sequence>MSKSGFDVCIRGAGIVGQALALRLGQAKLRVALVDGAPAAGATQGESARDVRAYALNQASRQLLQELRCWPEGDAVTAVQHMHVRGDAGGAVRFDAPHSRAIKHQPGQTTAPAADALAWIVDVPALEDVLRTALRFQPGVELVSAAVPATLTAICEGKASASRAELGVEFDHFDYPQHAVATRLRSSQPHGGTAHQWFCGEHILALLPLGGAQGDEYAVVWSTSVAQAQRLVALDEAAFVAELHAIATGAAAAGPAPHGQGLAPHTQFTLSAPRARWPLRLAQARQWAGPIPGNPGAAWVLLGDAAHTVHPLAGSGLNLGLGDVAALADALLQRPAWRSVADQRLLRQYARQRKAALLPMATATDGLQWLFWQQQPWLQGLRNWGMRGFSASGPLKHWVMQQAMGGAAALPMPPGLAAARAQQQAPRP</sequence>
<comment type="caution">
    <text evidence="2">The sequence shown here is derived from an EMBL/GenBank/DDBJ whole genome shotgun (WGS) entry which is preliminary data.</text>
</comment>
<dbReference type="Gene3D" id="3.50.50.60">
    <property type="entry name" value="FAD/NAD(P)-binding domain"/>
    <property type="match status" value="2"/>
</dbReference>
<evidence type="ECO:0000313" key="2">
    <source>
        <dbReference type="EMBL" id="PAT41261.1"/>
    </source>
</evidence>
<dbReference type="PANTHER" id="PTHR43876:SF7">
    <property type="entry name" value="UBIQUINONE BIOSYNTHESIS MONOOXYGENASE COQ6, MITOCHONDRIAL"/>
    <property type="match status" value="1"/>
</dbReference>
<accession>A0A2A2AU56</accession>
<reference evidence="2 3" key="1">
    <citation type="submission" date="2017-08" db="EMBL/GenBank/DDBJ databases">
        <title>WGS of Clinical strains of the CDC Group NO-1 linked to zoonotic infections in humans.</title>
        <authorList>
            <person name="Bernier A.-M."/>
            <person name="Bernard K."/>
        </authorList>
    </citation>
    <scope>NUCLEOTIDE SEQUENCE [LARGE SCALE GENOMIC DNA]</scope>
    <source>
        <strain evidence="2 3">NML79-0751</strain>
    </source>
</reference>
<dbReference type="InterPro" id="IPR051205">
    <property type="entry name" value="UbiH/COQ6_monooxygenase"/>
</dbReference>
<dbReference type="Proteomes" id="UP000218644">
    <property type="component" value="Unassembled WGS sequence"/>
</dbReference>
<dbReference type="InterPro" id="IPR036188">
    <property type="entry name" value="FAD/NAD-bd_sf"/>
</dbReference>
<dbReference type="EMBL" id="NSJD01000002">
    <property type="protein sequence ID" value="PAT41261.1"/>
    <property type="molecule type" value="Genomic_DNA"/>
</dbReference>
<protein>
    <submittedName>
        <fullName evidence="2">Ubiquinone biosynthesis protein UbiH</fullName>
    </submittedName>
</protein>
<dbReference type="RefSeq" id="WP_095556325.1">
    <property type="nucleotide sequence ID" value="NZ_NSJD01000002.1"/>
</dbReference>
<dbReference type="Gene3D" id="3.30.9.10">
    <property type="entry name" value="D-Amino Acid Oxidase, subunit A, domain 2"/>
    <property type="match status" value="1"/>
</dbReference>
<dbReference type="GO" id="GO:0071949">
    <property type="term" value="F:FAD binding"/>
    <property type="evidence" value="ECO:0007669"/>
    <property type="project" value="InterPro"/>
</dbReference>